<reference evidence="2" key="2">
    <citation type="submission" date="2020-09" db="EMBL/GenBank/DDBJ databases">
        <authorList>
            <person name="Sun Q."/>
            <person name="Kim S."/>
        </authorList>
    </citation>
    <scope>NUCLEOTIDE SEQUENCE</scope>
    <source>
        <strain evidence="2">KCTC 12870</strain>
    </source>
</reference>
<organism evidence="2 3">
    <name type="scientific">Cerasicoccus arenae</name>
    <dbReference type="NCBI Taxonomy" id="424488"/>
    <lineage>
        <taxon>Bacteria</taxon>
        <taxon>Pseudomonadati</taxon>
        <taxon>Verrucomicrobiota</taxon>
        <taxon>Opitutia</taxon>
        <taxon>Puniceicoccales</taxon>
        <taxon>Cerasicoccaceae</taxon>
        <taxon>Cerasicoccus</taxon>
    </lineage>
</organism>
<protein>
    <submittedName>
        <fullName evidence="2">Uncharacterized protein</fullName>
    </submittedName>
</protein>
<dbReference type="Proteomes" id="UP000642829">
    <property type="component" value="Unassembled WGS sequence"/>
</dbReference>
<reference evidence="2" key="1">
    <citation type="journal article" date="2014" name="Int. J. Syst. Evol. Microbiol.">
        <title>Complete genome sequence of Corynebacterium casei LMG S-19264T (=DSM 44701T), isolated from a smear-ripened cheese.</title>
        <authorList>
            <consortium name="US DOE Joint Genome Institute (JGI-PGF)"/>
            <person name="Walter F."/>
            <person name="Albersmeier A."/>
            <person name="Kalinowski J."/>
            <person name="Ruckert C."/>
        </authorList>
    </citation>
    <scope>NUCLEOTIDE SEQUENCE</scope>
    <source>
        <strain evidence="2">KCTC 12870</strain>
    </source>
</reference>
<evidence type="ECO:0000313" key="2">
    <source>
        <dbReference type="EMBL" id="GHB93516.1"/>
    </source>
</evidence>
<gene>
    <name evidence="2" type="ORF">GCM10007047_06240</name>
</gene>
<sequence>MYPPFEFNNLLGPLIVLGAIATAVKLLALLAVYSEYLKRQEDSWAKS</sequence>
<keyword evidence="1" id="KW-0472">Membrane</keyword>
<feature type="transmembrane region" description="Helical" evidence="1">
    <location>
        <begin position="12"/>
        <end position="33"/>
    </location>
</feature>
<keyword evidence="3" id="KW-1185">Reference proteome</keyword>
<dbReference type="AlphaFoldDB" id="A0A8J3DHI8"/>
<name>A0A8J3DHI8_9BACT</name>
<evidence type="ECO:0000313" key="3">
    <source>
        <dbReference type="Proteomes" id="UP000642829"/>
    </source>
</evidence>
<keyword evidence="1" id="KW-0812">Transmembrane</keyword>
<dbReference type="EMBL" id="BMXG01000003">
    <property type="protein sequence ID" value="GHB93516.1"/>
    <property type="molecule type" value="Genomic_DNA"/>
</dbReference>
<accession>A0A8J3DHI8</accession>
<proteinExistence type="predicted"/>
<evidence type="ECO:0000256" key="1">
    <source>
        <dbReference type="SAM" id="Phobius"/>
    </source>
</evidence>
<keyword evidence="1" id="KW-1133">Transmembrane helix</keyword>
<dbReference type="RefSeq" id="WP_189511767.1">
    <property type="nucleotide sequence ID" value="NZ_BMXG01000003.1"/>
</dbReference>
<comment type="caution">
    <text evidence="2">The sequence shown here is derived from an EMBL/GenBank/DDBJ whole genome shotgun (WGS) entry which is preliminary data.</text>
</comment>